<gene>
    <name evidence="1" type="ORF">ID09_01385</name>
</gene>
<dbReference type="EMBL" id="CP008921">
    <property type="protein sequence ID" value="AIG42784.1"/>
    <property type="molecule type" value="Genomic_DNA"/>
</dbReference>
<dbReference type="HOGENOM" id="CLU_1569849_0_0_9"/>
<reference evidence="1 2" key="1">
    <citation type="journal article" date="2014" name="Genome Announc.">
        <title>Whole-Genome Sequence of Streptococcus suis Serotype 4 Reference Strain 6407.</title>
        <authorList>
            <person name="Wang K."/>
            <person name="Chen J."/>
            <person name="Yao H."/>
            <person name="Lu C."/>
        </authorList>
    </citation>
    <scope>NUCLEOTIDE SEQUENCE [LARGE SCALE GENOMIC DNA]</scope>
    <source>
        <strain evidence="1">6407</strain>
    </source>
</reference>
<sequence length="170" mass="19335">MEYYQARISFEAAQYLEEMRLYYELLTGGSISKGECLNRAYKDSLSVDDWKKVYDSKISIKNHSISDSSKLLKVQITEDTRNGIQQLKSTLPSILGARSVTIGVCIREMLKAAYIVTHEKNANHFFGEVSEKIRESIDTLKSCNDDEVRDIAIDLFVALEKVVNNITIQD</sequence>
<dbReference type="RefSeq" id="WP_024390710.1">
    <property type="nucleotide sequence ID" value="NZ_ALLE01000024.1"/>
</dbReference>
<proteinExistence type="predicted"/>
<organism evidence="1 2">
    <name type="scientific">Streptococcus suis 6407</name>
    <dbReference type="NCBI Taxonomy" id="1214179"/>
    <lineage>
        <taxon>Bacteria</taxon>
        <taxon>Bacillati</taxon>
        <taxon>Bacillota</taxon>
        <taxon>Bacilli</taxon>
        <taxon>Lactobacillales</taxon>
        <taxon>Streptococcaceae</taxon>
        <taxon>Streptococcus</taxon>
    </lineage>
</organism>
<evidence type="ECO:0000313" key="2">
    <source>
        <dbReference type="Proteomes" id="UP000028185"/>
    </source>
</evidence>
<dbReference type="AlphaFoldDB" id="A0A075SEN9"/>
<evidence type="ECO:0000313" key="1">
    <source>
        <dbReference type="EMBL" id="AIG42784.1"/>
    </source>
</evidence>
<name>A0A075SEN9_STRSU</name>
<dbReference type="Proteomes" id="UP000028185">
    <property type="component" value="Chromosome"/>
</dbReference>
<dbReference type="PATRIC" id="fig|1214179.4.peg.248"/>
<accession>A0A075SEN9</accession>
<protein>
    <submittedName>
        <fullName evidence="1">Uncharacterized protein</fullName>
    </submittedName>
</protein>